<dbReference type="RefSeq" id="WP_216872650.1">
    <property type="nucleotide sequence ID" value="NZ_JAERQM010000001.1"/>
</dbReference>
<evidence type="ECO:0000313" key="7">
    <source>
        <dbReference type="EMBL" id="MBU8542302.1"/>
    </source>
</evidence>
<dbReference type="CDD" id="cd03219">
    <property type="entry name" value="ABC_Mj1267_LivG_branched"/>
    <property type="match status" value="1"/>
</dbReference>
<dbReference type="PANTHER" id="PTHR45772">
    <property type="entry name" value="CONSERVED COMPONENT OF ABC TRANSPORTER FOR NATURAL AMINO ACIDS-RELATED"/>
    <property type="match status" value="1"/>
</dbReference>
<dbReference type="Proteomes" id="UP000689967">
    <property type="component" value="Unassembled WGS sequence"/>
</dbReference>
<comment type="similarity">
    <text evidence="1">Belongs to the ABC transporter superfamily.</text>
</comment>
<reference evidence="7 8" key="1">
    <citation type="submission" date="2021-01" db="EMBL/GenBank/DDBJ databases">
        <title>Roseomonas sp. nov, a bacterium isolated from an oil production mixture in Yumen Oilfield.</title>
        <authorList>
            <person name="Wu D."/>
        </authorList>
    </citation>
    <scope>NUCLEOTIDE SEQUENCE [LARGE SCALE GENOMIC DNA]</scope>
    <source>
        <strain evidence="7 8">ROY-5-3</strain>
    </source>
</reference>
<feature type="domain" description="ABC transporter" evidence="6">
    <location>
        <begin position="13"/>
        <end position="274"/>
    </location>
</feature>
<evidence type="ECO:0000259" key="6">
    <source>
        <dbReference type="PROSITE" id="PS50893"/>
    </source>
</evidence>
<dbReference type="InterPro" id="IPR051120">
    <property type="entry name" value="ABC_AA/LPS_Transport"/>
</dbReference>
<dbReference type="Pfam" id="PF12399">
    <property type="entry name" value="BCA_ABC_TP_C"/>
    <property type="match status" value="1"/>
</dbReference>
<evidence type="ECO:0000256" key="3">
    <source>
        <dbReference type="ARBA" id="ARBA00022741"/>
    </source>
</evidence>
<sequence>MSGATEEAGSEILRVEGLTMRFGGLLAVDAVDFAVQRGSITALIGPNGAGKTTVFNCITGFYRPTGGRIRLRRADGSVAELQRLKDHSIARAGVARTFQNIRLFAGMTVLENLLIAQHLKLQKATGFGIGAMLGLSGYKAAEAEAIAKAVDWLRATNLLDRADDAAGALPYGAQRRLEIARAMCTGPALLCLDEPAAGLNPRESDDLAKLLAAIRDGTATASAPTSVLLIEHDMGIVMRISDQVVVLDHGRKIAEGPPATVRSDRHVIAAYLGEEEEA</sequence>
<evidence type="ECO:0000256" key="2">
    <source>
        <dbReference type="ARBA" id="ARBA00022448"/>
    </source>
</evidence>
<comment type="caution">
    <text evidence="7">The sequence shown here is derived from an EMBL/GenBank/DDBJ whole genome shotgun (WGS) entry which is preliminary data.</text>
</comment>
<accession>A0ABS6H0W1</accession>
<keyword evidence="5" id="KW-0029">Amino-acid transport</keyword>
<dbReference type="InterPro" id="IPR003439">
    <property type="entry name" value="ABC_transporter-like_ATP-bd"/>
</dbReference>
<proteinExistence type="inferred from homology"/>
<evidence type="ECO:0000256" key="1">
    <source>
        <dbReference type="ARBA" id="ARBA00005417"/>
    </source>
</evidence>
<protein>
    <submittedName>
        <fullName evidence="7">ABC transporter ATP-binding protein</fullName>
    </submittedName>
</protein>
<dbReference type="Pfam" id="PF00005">
    <property type="entry name" value="ABC_tran"/>
    <property type="match status" value="1"/>
</dbReference>
<gene>
    <name evidence="7" type="ORF">JJQ90_01215</name>
</gene>
<dbReference type="PANTHER" id="PTHR45772:SF11">
    <property type="entry name" value="HIGH-AFFINITY BRANCHED-CHAIN AMINO ACID TRANSPORT ATP-BINDING PROTEIN LIVG"/>
    <property type="match status" value="1"/>
</dbReference>
<dbReference type="GO" id="GO:0005524">
    <property type="term" value="F:ATP binding"/>
    <property type="evidence" value="ECO:0007669"/>
    <property type="project" value="UniProtKB-KW"/>
</dbReference>
<keyword evidence="3" id="KW-0547">Nucleotide-binding</keyword>
<organism evidence="7 8">
    <name type="scientific">Falsiroseomonas oleicola</name>
    <dbReference type="NCBI Taxonomy" id="2801474"/>
    <lineage>
        <taxon>Bacteria</taxon>
        <taxon>Pseudomonadati</taxon>
        <taxon>Pseudomonadota</taxon>
        <taxon>Alphaproteobacteria</taxon>
        <taxon>Acetobacterales</taxon>
        <taxon>Roseomonadaceae</taxon>
        <taxon>Falsiroseomonas</taxon>
    </lineage>
</organism>
<dbReference type="InterPro" id="IPR032823">
    <property type="entry name" value="BCA_ABC_TP_C"/>
</dbReference>
<dbReference type="SMART" id="SM00382">
    <property type="entry name" value="AAA"/>
    <property type="match status" value="1"/>
</dbReference>
<dbReference type="PROSITE" id="PS50893">
    <property type="entry name" value="ABC_TRANSPORTER_2"/>
    <property type="match status" value="1"/>
</dbReference>
<dbReference type="EMBL" id="JAERQM010000001">
    <property type="protein sequence ID" value="MBU8542302.1"/>
    <property type="molecule type" value="Genomic_DNA"/>
</dbReference>
<name>A0ABS6H0W1_9PROT</name>
<keyword evidence="8" id="KW-1185">Reference proteome</keyword>
<keyword evidence="2" id="KW-0813">Transport</keyword>
<evidence type="ECO:0000256" key="5">
    <source>
        <dbReference type="ARBA" id="ARBA00022970"/>
    </source>
</evidence>
<dbReference type="InterPro" id="IPR003593">
    <property type="entry name" value="AAA+_ATPase"/>
</dbReference>
<evidence type="ECO:0000256" key="4">
    <source>
        <dbReference type="ARBA" id="ARBA00022840"/>
    </source>
</evidence>
<keyword evidence="4 7" id="KW-0067">ATP-binding</keyword>
<evidence type="ECO:0000313" key="8">
    <source>
        <dbReference type="Proteomes" id="UP000689967"/>
    </source>
</evidence>